<sequence>MGRELGVARSLFVAWDTLTGHRALSPLLRLLVKEERYGDPDYLQSVLIPNWGETEPKHTVTCMLFKATDNDMSTSTLCQYRFRGPSSDNIRLAGLEATITCF</sequence>
<protein>
    <submittedName>
        <fullName evidence="1">Uncharacterized protein</fullName>
    </submittedName>
</protein>
<evidence type="ECO:0000313" key="1">
    <source>
        <dbReference type="EMBL" id="GFY14884.1"/>
    </source>
</evidence>
<name>A0A8X6VJA1_TRICX</name>
<proteinExistence type="predicted"/>
<evidence type="ECO:0000313" key="2">
    <source>
        <dbReference type="Proteomes" id="UP000887159"/>
    </source>
</evidence>
<gene>
    <name evidence="1" type="ORF">TNCV_234341</name>
</gene>
<dbReference type="Proteomes" id="UP000887159">
    <property type="component" value="Unassembled WGS sequence"/>
</dbReference>
<organism evidence="1 2">
    <name type="scientific">Trichonephila clavipes</name>
    <name type="common">Golden silk orbweaver</name>
    <name type="synonym">Nephila clavipes</name>
    <dbReference type="NCBI Taxonomy" id="2585209"/>
    <lineage>
        <taxon>Eukaryota</taxon>
        <taxon>Metazoa</taxon>
        <taxon>Ecdysozoa</taxon>
        <taxon>Arthropoda</taxon>
        <taxon>Chelicerata</taxon>
        <taxon>Arachnida</taxon>
        <taxon>Araneae</taxon>
        <taxon>Araneomorphae</taxon>
        <taxon>Entelegynae</taxon>
        <taxon>Araneoidea</taxon>
        <taxon>Nephilidae</taxon>
        <taxon>Trichonephila</taxon>
    </lineage>
</organism>
<reference evidence="1" key="1">
    <citation type="submission" date="2020-08" db="EMBL/GenBank/DDBJ databases">
        <title>Multicomponent nature underlies the extraordinary mechanical properties of spider dragline silk.</title>
        <authorList>
            <person name="Kono N."/>
            <person name="Nakamura H."/>
            <person name="Mori M."/>
            <person name="Yoshida Y."/>
            <person name="Ohtoshi R."/>
            <person name="Malay A.D."/>
            <person name="Moran D.A.P."/>
            <person name="Tomita M."/>
            <person name="Numata K."/>
            <person name="Arakawa K."/>
        </authorList>
    </citation>
    <scope>NUCLEOTIDE SEQUENCE</scope>
</reference>
<keyword evidence="2" id="KW-1185">Reference proteome</keyword>
<dbReference type="EMBL" id="BMAU01021332">
    <property type="protein sequence ID" value="GFY14884.1"/>
    <property type="molecule type" value="Genomic_DNA"/>
</dbReference>
<dbReference type="AlphaFoldDB" id="A0A8X6VJA1"/>
<accession>A0A8X6VJA1</accession>
<comment type="caution">
    <text evidence="1">The sequence shown here is derived from an EMBL/GenBank/DDBJ whole genome shotgun (WGS) entry which is preliminary data.</text>
</comment>